<keyword evidence="2" id="KW-0472">Membrane</keyword>
<keyword evidence="2" id="KW-1133">Transmembrane helix</keyword>
<evidence type="ECO:0000256" key="2">
    <source>
        <dbReference type="SAM" id="Phobius"/>
    </source>
</evidence>
<evidence type="ECO:0000259" key="3">
    <source>
        <dbReference type="PROSITE" id="PS51178"/>
    </source>
</evidence>
<dbReference type="SMART" id="SM00740">
    <property type="entry name" value="PASTA"/>
    <property type="match status" value="1"/>
</dbReference>
<evidence type="ECO:0000313" key="4">
    <source>
        <dbReference type="EMBL" id="DAF42525.1"/>
    </source>
</evidence>
<dbReference type="PROSITE" id="PS51178">
    <property type="entry name" value="PASTA"/>
    <property type="match status" value="1"/>
</dbReference>
<organism evidence="4">
    <name type="scientific">Siphoviridae sp. ctHip2</name>
    <dbReference type="NCBI Taxonomy" id="2827830"/>
    <lineage>
        <taxon>Viruses</taxon>
        <taxon>Duplodnaviria</taxon>
        <taxon>Heunggongvirae</taxon>
        <taxon>Uroviricota</taxon>
        <taxon>Caudoviricetes</taxon>
    </lineage>
</organism>
<feature type="domain" description="PASTA" evidence="3">
    <location>
        <begin position="309"/>
        <end position="376"/>
    </location>
</feature>
<feature type="region of interest" description="Disordered" evidence="1">
    <location>
        <begin position="376"/>
        <end position="404"/>
    </location>
</feature>
<reference evidence="4" key="1">
    <citation type="journal article" date="2021" name="Proc. Natl. Acad. Sci. U.S.A.">
        <title>A Catalog of Tens of Thousands of Viruses from Human Metagenomes Reveals Hidden Associations with Chronic Diseases.</title>
        <authorList>
            <person name="Tisza M.J."/>
            <person name="Buck C.B."/>
        </authorList>
    </citation>
    <scope>NUCLEOTIDE SEQUENCE</scope>
    <source>
        <strain evidence="4">CtHip2</strain>
    </source>
</reference>
<protein>
    <submittedName>
        <fullName evidence="4">PknB</fullName>
    </submittedName>
</protein>
<dbReference type="Pfam" id="PF03793">
    <property type="entry name" value="PASTA"/>
    <property type="match status" value="1"/>
</dbReference>
<name>A0A8S5RUU0_9CAUD</name>
<evidence type="ECO:0000256" key="1">
    <source>
        <dbReference type="SAM" id="MobiDB-lite"/>
    </source>
</evidence>
<accession>A0A8S5RUU0</accession>
<feature type="transmembrane region" description="Helical" evidence="2">
    <location>
        <begin position="34"/>
        <end position="58"/>
    </location>
</feature>
<dbReference type="Gene3D" id="3.30.10.20">
    <property type="match status" value="1"/>
</dbReference>
<dbReference type="InterPro" id="IPR005543">
    <property type="entry name" value="PASTA_dom"/>
</dbReference>
<sequence length="404" mass="46288">MKDNKTEIEQLSRREVFKMTQETKRKKRSKRTRLLITLITVGIIGGIAIEGVNLLSIYNSSKAWQKQSKTPIASLEPYMLYLSQEDMDNLSEYTSRLSVIYDSNKGVFAEGVTQKDLDELQKEFEKLAPSLKEKEEAKYKLVSNMWSMKSDYDAMWNKEHTALLDSTTPKTVSDYVDKHWKIMDSYLEDDSIQKEWLINTYNELNKLKDDTATISALFNMFNSTFDVSDKKIIVKKDVSSSSIAEWSKVKANLNFSWPIVSNYMTEIINNSTKILEKHDKAINLYTEYSGAAESKNAFDTWSKTYSQYNNSMINLPNFVGKDIETVKSWAKENGITLIINKVEDSAKKDTVISQNPTNSDYAKILKGSAFTVNIAKEKTTTTETKDKDKENKKETTEATTKENN</sequence>
<dbReference type="CDD" id="cd06577">
    <property type="entry name" value="PASTA_pknB"/>
    <property type="match status" value="1"/>
</dbReference>
<dbReference type="EMBL" id="BK032497">
    <property type="protein sequence ID" value="DAF42525.1"/>
    <property type="molecule type" value="Genomic_DNA"/>
</dbReference>
<keyword evidence="2" id="KW-0812">Transmembrane</keyword>
<proteinExistence type="predicted"/>